<evidence type="ECO:0000313" key="2">
    <source>
        <dbReference type="EMBL" id="PQO42057.1"/>
    </source>
</evidence>
<dbReference type="EMBL" id="PUHZ01000025">
    <property type="protein sequence ID" value="PQO42057.1"/>
    <property type="molecule type" value="Genomic_DNA"/>
</dbReference>
<evidence type="ECO:0000313" key="3">
    <source>
        <dbReference type="Proteomes" id="UP000237819"/>
    </source>
</evidence>
<proteinExistence type="predicted"/>
<organism evidence="2 3">
    <name type="scientific">Blastopirellula marina</name>
    <dbReference type="NCBI Taxonomy" id="124"/>
    <lineage>
        <taxon>Bacteria</taxon>
        <taxon>Pseudomonadati</taxon>
        <taxon>Planctomycetota</taxon>
        <taxon>Planctomycetia</taxon>
        <taxon>Pirellulales</taxon>
        <taxon>Pirellulaceae</taxon>
        <taxon>Blastopirellula</taxon>
    </lineage>
</organism>
<feature type="repeat" description="TPR" evidence="1">
    <location>
        <begin position="228"/>
        <end position="261"/>
    </location>
</feature>
<dbReference type="OrthoDB" id="249070at2"/>
<dbReference type="InterPro" id="IPR011990">
    <property type="entry name" value="TPR-like_helical_dom_sf"/>
</dbReference>
<dbReference type="SUPFAM" id="SSF48452">
    <property type="entry name" value="TPR-like"/>
    <property type="match status" value="1"/>
</dbReference>
<evidence type="ECO:0000256" key="1">
    <source>
        <dbReference type="PROSITE-ProRule" id="PRU00339"/>
    </source>
</evidence>
<sequence>MGNLLRGKRERAHLKDLSPENQIPVGTGMTCPWKESERLFWIVVYAYVTFQIAWGIPQSATGQTVSRPATLVELSWAAEGNDFAAEHQQANAKLQEHFQWMAAHLPPKWGRYSLQERGEWVFESMHDRLLTGEYLEDQNALSTAILEGDFNCVSATILYQILADYAGLPTMAMQTRGHVWCRLLSRPELDIETTCPTWFLLEPHDQSQSPGIQAGDGARALSAYGLVAKIPYNRASLLAAEGDYHGAIAHLDRSLSLDPADPAARKNRVAILNNWAVQCIHNHDGDQALKLIEKIESQHSVDADITENQARMVDAVIDEWVQEGRYAEAIRLLHWKQGASRWSLRSVYEDWIDDAKARGEWLEAKNVLREAITALAKDPLTVAQLRRQYRNLLPS</sequence>
<comment type="caution">
    <text evidence="2">The sequence shown here is derived from an EMBL/GenBank/DDBJ whole genome shotgun (WGS) entry which is preliminary data.</text>
</comment>
<dbReference type="Gene3D" id="1.25.40.10">
    <property type="entry name" value="Tetratricopeptide repeat domain"/>
    <property type="match status" value="1"/>
</dbReference>
<dbReference type="Proteomes" id="UP000237819">
    <property type="component" value="Unassembled WGS sequence"/>
</dbReference>
<dbReference type="InterPro" id="IPR019734">
    <property type="entry name" value="TPR_rpt"/>
</dbReference>
<dbReference type="AlphaFoldDB" id="A0A2S8GC81"/>
<accession>A0A2S8GC81</accession>
<gene>
    <name evidence="2" type="ORF">C5Y93_27280</name>
</gene>
<keyword evidence="1" id="KW-0802">TPR repeat</keyword>
<reference evidence="2 3" key="1">
    <citation type="submission" date="2018-02" db="EMBL/GenBank/DDBJ databases">
        <title>Comparative genomes isolates from brazilian mangrove.</title>
        <authorList>
            <person name="Araujo J.E."/>
            <person name="Taketani R.G."/>
            <person name="Silva M.C.P."/>
            <person name="Loureco M.V."/>
            <person name="Andreote F.D."/>
        </authorList>
    </citation>
    <scope>NUCLEOTIDE SEQUENCE [LARGE SCALE GENOMIC DNA]</scope>
    <source>
        <strain evidence="2 3">Nap-Phe MGV</strain>
    </source>
</reference>
<dbReference type="PROSITE" id="PS50005">
    <property type="entry name" value="TPR"/>
    <property type="match status" value="1"/>
</dbReference>
<name>A0A2S8GC81_9BACT</name>
<protein>
    <submittedName>
        <fullName evidence="2">Uncharacterized protein</fullName>
    </submittedName>
</protein>
<dbReference type="RefSeq" id="WP_105338640.1">
    <property type="nucleotide sequence ID" value="NZ_PUHZ01000025.1"/>
</dbReference>